<gene>
    <name evidence="2" type="ORF">OAUR00152_LOCUS28322</name>
</gene>
<proteinExistence type="predicted"/>
<feature type="region of interest" description="Disordered" evidence="1">
    <location>
        <begin position="291"/>
        <end position="316"/>
    </location>
</feature>
<name>A0A7S4N4D5_9STRA</name>
<feature type="compositionally biased region" description="Basic residues" evidence="1">
    <location>
        <begin position="296"/>
        <end position="316"/>
    </location>
</feature>
<dbReference type="AlphaFoldDB" id="A0A7S4N4D5"/>
<accession>A0A7S4N4D5</accession>
<evidence type="ECO:0000313" key="2">
    <source>
        <dbReference type="EMBL" id="CAE2264595.1"/>
    </source>
</evidence>
<organism evidence="2">
    <name type="scientific">Odontella aurita</name>
    <dbReference type="NCBI Taxonomy" id="265563"/>
    <lineage>
        <taxon>Eukaryota</taxon>
        <taxon>Sar</taxon>
        <taxon>Stramenopiles</taxon>
        <taxon>Ochrophyta</taxon>
        <taxon>Bacillariophyta</taxon>
        <taxon>Mediophyceae</taxon>
        <taxon>Biddulphiophycidae</taxon>
        <taxon>Eupodiscales</taxon>
        <taxon>Odontellaceae</taxon>
        <taxon>Odontella</taxon>
    </lineage>
</organism>
<protein>
    <recommendedName>
        <fullName evidence="3">Fe2OG dioxygenase domain-containing protein</fullName>
    </recommendedName>
</protein>
<dbReference type="EMBL" id="HBKQ01041075">
    <property type="protein sequence ID" value="CAE2264595.1"/>
    <property type="molecule type" value="Transcribed_RNA"/>
</dbReference>
<evidence type="ECO:0008006" key="3">
    <source>
        <dbReference type="Google" id="ProtNLM"/>
    </source>
</evidence>
<reference evidence="2" key="1">
    <citation type="submission" date="2021-01" db="EMBL/GenBank/DDBJ databases">
        <authorList>
            <person name="Corre E."/>
            <person name="Pelletier E."/>
            <person name="Niang G."/>
            <person name="Scheremetjew M."/>
            <person name="Finn R."/>
            <person name="Kale V."/>
            <person name="Holt S."/>
            <person name="Cochrane G."/>
            <person name="Meng A."/>
            <person name="Brown T."/>
            <person name="Cohen L."/>
        </authorList>
    </citation>
    <scope>NUCLEOTIDE SEQUENCE</scope>
    <source>
        <strain evidence="2">Isolate 1302-5</strain>
    </source>
</reference>
<sequence length="316" mass="36009">MLARRIKFLYYSTLISFQVTCEHSRVAFTVVDKLSARAKVTTSYLPYRSSLFSSADPEAGVKVEKLIRDDYHNYEHSPLKRRYEQAGGVIYRQSVLSPKEFGIMNQMISSSLGRTVRLSEETSSSVATKRIGAQLPADSEIVRILGDENGSFSRMVNSLVNVKGAGYARKMVLSEDVPVEVRIYEKTGSGMEWHVDDVLFDPEQIEIVYTVENDSDCLTIWEEPLPGSEPTIEYKRVEVETARNSAIFLKAGGVRHRVSPLKSGRRVILKFVYVMEGSSFLEDAEQHVKQFASSKQQKKLKTRRDRKKNDRHNRKK</sequence>
<evidence type="ECO:0000256" key="1">
    <source>
        <dbReference type="SAM" id="MobiDB-lite"/>
    </source>
</evidence>